<protein>
    <recommendedName>
        <fullName evidence="3">Secreted protein</fullName>
    </recommendedName>
</protein>
<name>A0A059CWY7_EUCGR</name>
<organism evidence="2">
    <name type="scientific">Eucalyptus grandis</name>
    <name type="common">Flooded gum</name>
    <dbReference type="NCBI Taxonomy" id="71139"/>
    <lineage>
        <taxon>Eukaryota</taxon>
        <taxon>Viridiplantae</taxon>
        <taxon>Streptophyta</taxon>
        <taxon>Embryophyta</taxon>
        <taxon>Tracheophyta</taxon>
        <taxon>Spermatophyta</taxon>
        <taxon>Magnoliopsida</taxon>
        <taxon>eudicotyledons</taxon>
        <taxon>Gunneridae</taxon>
        <taxon>Pentapetalae</taxon>
        <taxon>rosids</taxon>
        <taxon>malvids</taxon>
        <taxon>Myrtales</taxon>
        <taxon>Myrtaceae</taxon>
        <taxon>Myrtoideae</taxon>
        <taxon>Eucalypteae</taxon>
        <taxon>Eucalyptus</taxon>
    </lineage>
</organism>
<sequence length="69" mass="7314">MSCSSPWPLSLLLLAAMATISMSLHNVCSRFELTATLELGADGDGLITRSHGCLNLEFVAMAVTSLTSR</sequence>
<reference evidence="2" key="1">
    <citation type="submission" date="2013-07" db="EMBL/GenBank/DDBJ databases">
        <title>The genome of Eucalyptus grandis.</title>
        <authorList>
            <person name="Schmutz J."/>
            <person name="Hayes R."/>
            <person name="Myburg A."/>
            <person name="Tuskan G."/>
            <person name="Grattapaglia D."/>
            <person name="Rokhsar D.S."/>
        </authorList>
    </citation>
    <scope>NUCLEOTIDE SEQUENCE</scope>
    <source>
        <tissue evidence="2">Leaf extractions</tissue>
    </source>
</reference>
<dbReference type="EMBL" id="KK198755">
    <property type="protein sequence ID" value="KCW82882.1"/>
    <property type="molecule type" value="Genomic_DNA"/>
</dbReference>
<dbReference type="Gramene" id="KCW82882">
    <property type="protein sequence ID" value="KCW82882"/>
    <property type="gene ID" value="EUGRSUZ_C04252"/>
</dbReference>
<evidence type="ECO:0000313" key="2">
    <source>
        <dbReference type="EMBL" id="KCW82882.1"/>
    </source>
</evidence>
<feature type="chain" id="PRO_5001569702" description="Secreted protein" evidence="1">
    <location>
        <begin position="24"/>
        <end position="69"/>
    </location>
</feature>
<dbReference type="AlphaFoldDB" id="A0A059CWY7"/>
<evidence type="ECO:0000256" key="1">
    <source>
        <dbReference type="SAM" id="SignalP"/>
    </source>
</evidence>
<dbReference type="InParanoid" id="A0A059CWY7"/>
<proteinExistence type="predicted"/>
<feature type="signal peptide" evidence="1">
    <location>
        <begin position="1"/>
        <end position="23"/>
    </location>
</feature>
<gene>
    <name evidence="2" type="ORF">EUGRSUZ_C04252</name>
</gene>
<evidence type="ECO:0008006" key="3">
    <source>
        <dbReference type="Google" id="ProtNLM"/>
    </source>
</evidence>
<keyword evidence="1" id="KW-0732">Signal</keyword>
<accession>A0A059CWY7</accession>